<dbReference type="InterPro" id="IPR046965">
    <property type="entry name" value="Cyclin_A/B-like"/>
</dbReference>
<accession>A0A8X8W7H9</accession>
<protein>
    <recommendedName>
        <fullName evidence="11">Cyclin A</fullName>
    </recommendedName>
</protein>
<comment type="caution">
    <text evidence="9">The sequence shown here is derived from an EMBL/GenBank/DDBJ whole genome shotgun (WGS) entry which is preliminary data.</text>
</comment>
<evidence type="ECO:0000256" key="3">
    <source>
        <dbReference type="ARBA" id="ARBA00023127"/>
    </source>
</evidence>
<dbReference type="SMART" id="SM01332">
    <property type="entry name" value="Cyclin_C"/>
    <property type="match status" value="1"/>
</dbReference>
<gene>
    <name evidence="9" type="ORF">SASPL_150985</name>
</gene>
<dbReference type="InterPro" id="IPR036915">
    <property type="entry name" value="Cyclin-like_sf"/>
</dbReference>
<keyword evidence="3 5" id="KW-0195">Cyclin</keyword>
<evidence type="ECO:0000256" key="4">
    <source>
        <dbReference type="ARBA" id="ARBA00023306"/>
    </source>
</evidence>
<keyword evidence="2" id="KW-0132">Cell division</keyword>
<feature type="compositionally biased region" description="Basic and acidic residues" evidence="6">
    <location>
        <begin position="1"/>
        <end position="11"/>
    </location>
</feature>
<dbReference type="PROSITE" id="PS00292">
    <property type="entry name" value="CYCLINS"/>
    <property type="match status" value="1"/>
</dbReference>
<dbReference type="Pfam" id="PF02984">
    <property type="entry name" value="Cyclin_C"/>
    <property type="match status" value="1"/>
</dbReference>
<dbReference type="Gene3D" id="1.10.472.10">
    <property type="entry name" value="Cyclin-like"/>
    <property type="match status" value="2"/>
</dbReference>
<dbReference type="SMART" id="SM00385">
    <property type="entry name" value="CYCLIN"/>
    <property type="match status" value="2"/>
</dbReference>
<reference evidence="9" key="1">
    <citation type="submission" date="2018-01" db="EMBL/GenBank/DDBJ databases">
        <authorList>
            <person name="Mao J.F."/>
        </authorList>
    </citation>
    <scope>NUCLEOTIDE SEQUENCE</scope>
    <source>
        <strain evidence="9">Huo1</strain>
        <tissue evidence="9">Leaf</tissue>
    </source>
</reference>
<evidence type="ECO:0000256" key="6">
    <source>
        <dbReference type="SAM" id="MobiDB-lite"/>
    </source>
</evidence>
<dbReference type="Proteomes" id="UP000298416">
    <property type="component" value="Unassembled WGS sequence"/>
</dbReference>
<dbReference type="GO" id="GO:0051301">
    <property type="term" value="P:cell division"/>
    <property type="evidence" value="ECO:0007669"/>
    <property type="project" value="UniProtKB-KW"/>
</dbReference>
<keyword evidence="10" id="KW-1185">Reference proteome</keyword>
<dbReference type="InterPro" id="IPR048258">
    <property type="entry name" value="Cyclins_cyclin-box"/>
</dbReference>
<evidence type="ECO:0000256" key="5">
    <source>
        <dbReference type="RuleBase" id="RU000383"/>
    </source>
</evidence>
<dbReference type="Pfam" id="PF00134">
    <property type="entry name" value="Cyclin_N"/>
    <property type="match status" value="1"/>
</dbReference>
<dbReference type="CDD" id="cd20506">
    <property type="entry name" value="CYCLIN_AtCycA-like_rpt2"/>
    <property type="match status" value="1"/>
</dbReference>
<dbReference type="CDD" id="cd20562">
    <property type="entry name" value="CYCLIN_AtCycA_like_rpt1"/>
    <property type="match status" value="1"/>
</dbReference>
<proteinExistence type="inferred from homology"/>
<evidence type="ECO:0000256" key="2">
    <source>
        <dbReference type="ARBA" id="ARBA00022618"/>
    </source>
</evidence>
<dbReference type="InterPro" id="IPR013763">
    <property type="entry name" value="Cyclin-like_dom"/>
</dbReference>
<dbReference type="FunFam" id="1.10.472.10:FF:000167">
    <property type="entry name" value="Mitotic cyclin 6"/>
    <property type="match status" value="1"/>
</dbReference>
<keyword evidence="4" id="KW-0131">Cell cycle</keyword>
<evidence type="ECO:0000259" key="7">
    <source>
        <dbReference type="SMART" id="SM00385"/>
    </source>
</evidence>
<feature type="domain" description="Cyclin-like" evidence="7">
    <location>
        <begin position="265"/>
        <end position="349"/>
    </location>
</feature>
<evidence type="ECO:0000259" key="8">
    <source>
        <dbReference type="SMART" id="SM01332"/>
    </source>
</evidence>
<dbReference type="PANTHER" id="PTHR10177">
    <property type="entry name" value="CYCLINS"/>
    <property type="match status" value="1"/>
</dbReference>
<dbReference type="PIRSF" id="PIRSF001771">
    <property type="entry name" value="Cyclin_A_B_D_E"/>
    <property type="match status" value="1"/>
</dbReference>
<feature type="domain" description="Cyclin-like" evidence="7">
    <location>
        <begin position="362"/>
        <end position="450"/>
    </location>
</feature>
<dbReference type="InterPro" id="IPR006671">
    <property type="entry name" value="Cyclin_N"/>
</dbReference>
<evidence type="ECO:0000313" key="9">
    <source>
        <dbReference type="EMBL" id="KAG6389515.1"/>
    </source>
</evidence>
<name>A0A8X8W7H9_SALSN</name>
<evidence type="ECO:0000256" key="1">
    <source>
        <dbReference type="ARBA" id="ARBA00006955"/>
    </source>
</evidence>
<comment type="similarity">
    <text evidence="1">Belongs to the cyclin family. Cyclin AB subfamily.</text>
</comment>
<dbReference type="EMBL" id="PNBA02000020">
    <property type="protein sequence ID" value="KAG6389515.1"/>
    <property type="molecule type" value="Genomic_DNA"/>
</dbReference>
<dbReference type="GO" id="GO:0016538">
    <property type="term" value="F:cyclin-dependent protein serine/threonine kinase regulator activity"/>
    <property type="evidence" value="ECO:0007669"/>
    <property type="project" value="InterPro"/>
</dbReference>
<dbReference type="SUPFAM" id="SSF47954">
    <property type="entry name" value="Cyclin-like"/>
    <property type="match status" value="2"/>
</dbReference>
<evidence type="ECO:0008006" key="11">
    <source>
        <dbReference type="Google" id="ProtNLM"/>
    </source>
</evidence>
<dbReference type="InterPro" id="IPR039361">
    <property type="entry name" value="Cyclin"/>
</dbReference>
<feature type="domain" description="Cyclin C-terminal" evidence="8">
    <location>
        <begin position="358"/>
        <end position="481"/>
    </location>
</feature>
<dbReference type="FunFam" id="1.10.472.10:FF:000013">
    <property type="entry name" value="Cyclin A1"/>
    <property type="match status" value="1"/>
</dbReference>
<dbReference type="InterPro" id="IPR004367">
    <property type="entry name" value="Cyclin_C-dom"/>
</dbReference>
<feature type="region of interest" description="Disordered" evidence="6">
    <location>
        <begin position="1"/>
        <end position="66"/>
    </location>
</feature>
<evidence type="ECO:0000313" key="10">
    <source>
        <dbReference type="Proteomes" id="UP000298416"/>
    </source>
</evidence>
<organism evidence="9">
    <name type="scientific">Salvia splendens</name>
    <name type="common">Scarlet sage</name>
    <dbReference type="NCBI Taxonomy" id="180675"/>
    <lineage>
        <taxon>Eukaryota</taxon>
        <taxon>Viridiplantae</taxon>
        <taxon>Streptophyta</taxon>
        <taxon>Embryophyta</taxon>
        <taxon>Tracheophyta</taxon>
        <taxon>Spermatophyta</taxon>
        <taxon>Magnoliopsida</taxon>
        <taxon>eudicotyledons</taxon>
        <taxon>Gunneridae</taxon>
        <taxon>Pentapetalae</taxon>
        <taxon>asterids</taxon>
        <taxon>lamiids</taxon>
        <taxon>Lamiales</taxon>
        <taxon>Lamiaceae</taxon>
        <taxon>Nepetoideae</taxon>
        <taxon>Mentheae</taxon>
        <taxon>Salviinae</taxon>
        <taxon>Salvia</taxon>
        <taxon>Salvia subgen. Calosphace</taxon>
        <taxon>core Calosphace</taxon>
    </lineage>
</organism>
<dbReference type="GO" id="GO:0044772">
    <property type="term" value="P:mitotic cell cycle phase transition"/>
    <property type="evidence" value="ECO:0007669"/>
    <property type="project" value="InterPro"/>
</dbReference>
<reference evidence="9" key="2">
    <citation type="submission" date="2020-08" db="EMBL/GenBank/DDBJ databases">
        <title>Plant Genome Project.</title>
        <authorList>
            <person name="Zhang R.-G."/>
        </authorList>
    </citation>
    <scope>NUCLEOTIDE SEQUENCE</scope>
    <source>
        <strain evidence="9">Huo1</strain>
        <tissue evidence="9">Leaf</tissue>
    </source>
</reference>
<dbReference type="AlphaFoldDB" id="A0A8X8W7H9"/>
<sequence length="488" mass="55008">MKHALMNDENRPSNLGEPTARVTRARAKFLGSSSGLPPLYPSAKHDDKRVSRASLKRAAPDKSVGSLAACHPNKKRAVLKDVTNVNCEKLYINCINAAKGQVRTPIRQDRKGSLQKKGKVEPACFAKGSQVLEVIIENIVDELKLEGSQGTCPAVDLPTEPTKVTNEVSVAAGSSPLKIDSIKKISLWGPSGRDDGKLCMKEESLEAKGVIDIDSRHRDPQMCSPYAADIYTSLFTRQVDRKPSPDYMEKLQRDITKGMRGILIDWLVEVSEEYELVPDTLYLTVNLLDRFLSENYIEKQKLQLLGVTCMLIASKYEEICARRVEEFCFITDNTYKKEEVVEMESRVLNLLKFQLSVPTTKKFLRRFIQAAQASYKVPSVELEFLANYLAELTLVEYSFLKYLPSVTAASAIFLARWTLDQSDDPWNPTLEHYTRHKASELKSTVLELQELQLNTKGGMLNAIREKYKQPKFKCVSTLRSPESVESLF</sequence>